<dbReference type="Proteomes" id="UP000814140">
    <property type="component" value="Unassembled WGS sequence"/>
</dbReference>
<evidence type="ECO:0000313" key="2">
    <source>
        <dbReference type="Proteomes" id="UP000814140"/>
    </source>
</evidence>
<name>A0ACB8TIC3_9AGAM</name>
<dbReference type="EMBL" id="MU277188">
    <property type="protein sequence ID" value="KAI0068157.1"/>
    <property type="molecule type" value="Genomic_DNA"/>
</dbReference>
<accession>A0ACB8TIC3</accession>
<reference evidence="1" key="1">
    <citation type="submission" date="2021-03" db="EMBL/GenBank/DDBJ databases">
        <authorList>
            <consortium name="DOE Joint Genome Institute"/>
            <person name="Ahrendt S."/>
            <person name="Looney B.P."/>
            <person name="Miyauchi S."/>
            <person name="Morin E."/>
            <person name="Drula E."/>
            <person name="Courty P.E."/>
            <person name="Chicoki N."/>
            <person name="Fauchery L."/>
            <person name="Kohler A."/>
            <person name="Kuo A."/>
            <person name="Labutti K."/>
            <person name="Pangilinan J."/>
            <person name="Lipzen A."/>
            <person name="Riley R."/>
            <person name="Andreopoulos W."/>
            <person name="He G."/>
            <person name="Johnson J."/>
            <person name="Barry K.W."/>
            <person name="Grigoriev I.V."/>
            <person name="Nagy L."/>
            <person name="Hibbett D."/>
            <person name="Henrissat B."/>
            <person name="Matheny P.B."/>
            <person name="Labbe J."/>
            <person name="Martin F."/>
        </authorList>
    </citation>
    <scope>NUCLEOTIDE SEQUENCE</scope>
    <source>
        <strain evidence="1">HHB10654</strain>
    </source>
</reference>
<comment type="caution">
    <text evidence="1">The sequence shown here is derived from an EMBL/GenBank/DDBJ whole genome shotgun (WGS) entry which is preliminary data.</text>
</comment>
<keyword evidence="2" id="KW-1185">Reference proteome</keyword>
<gene>
    <name evidence="1" type="ORF">BV25DRAFT_1911173</name>
</gene>
<protein>
    <submittedName>
        <fullName evidence="1">Uncharacterized protein</fullName>
    </submittedName>
</protein>
<proteinExistence type="predicted"/>
<organism evidence="1 2">
    <name type="scientific">Artomyces pyxidatus</name>
    <dbReference type="NCBI Taxonomy" id="48021"/>
    <lineage>
        <taxon>Eukaryota</taxon>
        <taxon>Fungi</taxon>
        <taxon>Dikarya</taxon>
        <taxon>Basidiomycota</taxon>
        <taxon>Agaricomycotina</taxon>
        <taxon>Agaricomycetes</taxon>
        <taxon>Russulales</taxon>
        <taxon>Auriscalpiaceae</taxon>
        <taxon>Artomyces</taxon>
    </lineage>
</organism>
<reference evidence="1" key="2">
    <citation type="journal article" date="2022" name="New Phytol.">
        <title>Evolutionary transition to the ectomycorrhizal habit in the genomes of a hyperdiverse lineage of mushroom-forming fungi.</title>
        <authorList>
            <person name="Looney B."/>
            <person name="Miyauchi S."/>
            <person name="Morin E."/>
            <person name="Drula E."/>
            <person name="Courty P.E."/>
            <person name="Kohler A."/>
            <person name="Kuo A."/>
            <person name="LaButti K."/>
            <person name="Pangilinan J."/>
            <person name="Lipzen A."/>
            <person name="Riley R."/>
            <person name="Andreopoulos W."/>
            <person name="He G."/>
            <person name="Johnson J."/>
            <person name="Nolan M."/>
            <person name="Tritt A."/>
            <person name="Barry K.W."/>
            <person name="Grigoriev I.V."/>
            <person name="Nagy L.G."/>
            <person name="Hibbett D."/>
            <person name="Henrissat B."/>
            <person name="Matheny P.B."/>
            <person name="Labbe J."/>
            <person name="Martin F.M."/>
        </authorList>
    </citation>
    <scope>NUCLEOTIDE SEQUENCE</scope>
    <source>
        <strain evidence="1">HHB10654</strain>
    </source>
</reference>
<evidence type="ECO:0000313" key="1">
    <source>
        <dbReference type="EMBL" id="KAI0068157.1"/>
    </source>
</evidence>
<sequence length="187" mass="20320">MSTVQTTLHVHFPAELARPPADRRRKKDLVYPKVAQSRDSSDRASSEDLYWGRRSVASPDLSEVVTAEDPLSDPLSPTLEPSTPTARQRAFSSFMKAFSVIDKVSGKPSPDPSQSPLFGLAFSPRSPRLAKQRIDPDAALPPLMEPTSSASSASSAQDSERDSVLRGRDAGHDAFIHVRSRSGSSDF</sequence>